<evidence type="ECO:0000313" key="2">
    <source>
        <dbReference type="Proteomes" id="UP000294854"/>
    </source>
</evidence>
<organism evidence="1 2">
    <name type="scientific">Secundilactobacillus malefermentans</name>
    <dbReference type="NCBI Taxonomy" id="176292"/>
    <lineage>
        <taxon>Bacteria</taxon>
        <taxon>Bacillati</taxon>
        <taxon>Bacillota</taxon>
        <taxon>Bacilli</taxon>
        <taxon>Lactobacillales</taxon>
        <taxon>Lactobacillaceae</taxon>
        <taxon>Secundilactobacillus</taxon>
    </lineage>
</organism>
<proteinExistence type="predicted"/>
<dbReference type="STRING" id="1122149.FD44_GL000620"/>
<evidence type="ECO:0000313" key="1">
    <source>
        <dbReference type="EMBL" id="TDG75140.1"/>
    </source>
</evidence>
<dbReference type="RefSeq" id="WP_010620065.1">
    <property type="nucleotide sequence ID" value="NZ_CP042371.1"/>
</dbReference>
<sequence length="97" mass="11154">MKTNYQYPLEEDWDSADIIAVTNLYRNVEEAYENNAGILKDDLISAYARFKQVVPTKAQEKQLDRSFEQVSGGYSIYRTVKEGKQTTKKRVKMSGGH</sequence>
<gene>
    <name evidence="1" type="ORF">C5L31_001017</name>
</gene>
<dbReference type="Pfam" id="PF05256">
    <property type="entry name" value="UPF0223"/>
    <property type="match status" value="1"/>
</dbReference>
<reference evidence="1 2" key="1">
    <citation type="journal article" date="2019" name="Appl. Microbiol. Biotechnol.">
        <title>Uncovering carbohydrate metabolism through a genotype-phenotype association study of 56 lactic acid bacteria genomes.</title>
        <authorList>
            <person name="Buron-Moles G."/>
            <person name="Chailyan A."/>
            <person name="Dolejs I."/>
            <person name="Forster J."/>
            <person name="Miks M.H."/>
        </authorList>
    </citation>
    <scope>NUCLEOTIDE SEQUENCE [LARGE SCALE GENOMIC DNA]</scope>
    <source>
        <strain evidence="1 2">ATCC 49373</strain>
    </source>
</reference>
<dbReference type="SUPFAM" id="SSF158504">
    <property type="entry name" value="BH2638-like"/>
    <property type="match status" value="1"/>
</dbReference>
<dbReference type="InterPro" id="IPR023324">
    <property type="entry name" value="BH2638-like_sf"/>
</dbReference>
<dbReference type="InterPro" id="IPR007920">
    <property type="entry name" value="UPF0223"/>
</dbReference>
<name>A0A4R5NLB7_9LACO</name>
<dbReference type="Proteomes" id="UP000294854">
    <property type="component" value="Unassembled WGS sequence"/>
</dbReference>
<dbReference type="PIRSF" id="PIRSF037260">
    <property type="entry name" value="UPF0223"/>
    <property type="match status" value="1"/>
</dbReference>
<comment type="caution">
    <text evidence="1">The sequence shown here is derived from an EMBL/GenBank/DDBJ whole genome shotgun (WGS) entry which is preliminary data.</text>
</comment>
<dbReference type="Gene3D" id="1.10.220.80">
    <property type="entry name" value="BH2638-like"/>
    <property type="match status" value="1"/>
</dbReference>
<dbReference type="AlphaFoldDB" id="A0A4R5NLB7"/>
<dbReference type="NCBIfam" id="NF003353">
    <property type="entry name" value="PRK04387.1"/>
    <property type="match status" value="1"/>
</dbReference>
<keyword evidence="2" id="KW-1185">Reference proteome</keyword>
<dbReference type="EMBL" id="PUFO01000068">
    <property type="protein sequence ID" value="TDG75140.1"/>
    <property type="molecule type" value="Genomic_DNA"/>
</dbReference>
<accession>A0A4R5NLB7</accession>
<protein>
    <submittedName>
        <fullName evidence="1">Uncharacterized protein</fullName>
    </submittedName>
</protein>
<dbReference type="OrthoDB" id="1649074at2"/>